<accession>A0ABP6SUS5</accession>
<dbReference type="InterPro" id="IPR013786">
    <property type="entry name" value="AcylCoA_DH/ox_N"/>
</dbReference>
<evidence type="ECO:0000256" key="3">
    <source>
        <dbReference type="ARBA" id="ARBA00022630"/>
    </source>
</evidence>
<evidence type="ECO:0000313" key="9">
    <source>
        <dbReference type="Proteomes" id="UP001501676"/>
    </source>
</evidence>
<protein>
    <submittedName>
        <fullName evidence="8">Acyl-CoA dehydrogenase family protein</fullName>
    </submittedName>
</protein>
<keyword evidence="4" id="KW-0274">FAD</keyword>
<reference evidence="9" key="1">
    <citation type="journal article" date="2019" name="Int. J. Syst. Evol. Microbiol.">
        <title>The Global Catalogue of Microorganisms (GCM) 10K type strain sequencing project: providing services to taxonomists for standard genome sequencing and annotation.</title>
        <authorList>
            <consortium name="The Broad Institute Genomics Platform"/>
            <consortium name="The Broad Institute Genome Sequencing Center for Infectious Disease"/>
            <person name="Wu L."/>
            <person name="Ma J."/>
        </authorList>
    </citation>
    <scope>NUCLEOTIDE SEQUENCE [LARGE SCALE GENOMIC DNA]</scope>
    <source>
        <strain evidence="9">JCM 9458</strain>
    </source>
</reference>
<dbReference type="PANTHER" id="PTHR43884">
    <property type="entry name" value="ACYL-COA DEHYDROGENASE"/>
    <property type="match status" value="1"/>
</dbReference>
<dbReference type="Gene3D" id="1.20.140.10">
    <property type="entry name" value="Butyryl-CoA Dehydrogenase, subunit A, domain 3"/>
    <property type="match status" value="1"/>
</dbReference>
<organism evidence="8 9">
    <name type="scientific">Cryptosporangium minutisporangium</name>
    <dbReference type="NCBI Taxonomy" id="113569"/>
    <lineage>
        <taxon>Bacteria</taxon>
        <taxon>Bacillati</taxon>
        <taxon>Actinomycetota</taxon>
        <taxon>Actinomycetes</taxon>
        <taxon>Cryptosporangiales</taxon>
        <taxon>Cryptosporangiaceae</taxon>
        <taxon>Cryptosporangium</taxon>
    </lineage>
</organism>
<dbReference type="InterPro" id="IPR036250">
    <property type="entry name" value="AcylCo_DH-like_C"/>
</dbReference>
<dbReference type="SUPFAM" id="SSF56645">
    <property type="entry name" value="Acyl-CoA dehydrogenase NM domain-like"/>
    <property type="match status" value="1"/>
</dbReference>
<dbReference type="Proteomes" id="UP001501676">
    <property type="component" value="Unassembled WGS sequence"/>
</dbReference>
<feature type="domain" description="Acyl-CoA dehydrogenase/oxidase C-terminal" evidence="6">
    <location>
        <begin position="213"/>
        <end position="343"/>
    </location>
</feature>
<dbReference type="Gene3D" id="1.10.540.10">
    <property type="entry name" value="Acyl-CoA dehydrogenase/oxidase, N-terminal domain"/>
    <property type="match status" value="1"/>
</dbReference>
<name>A0ABP6SUS5_9ACTN</name>
<dbReference type="Pfam" id="PF00441">
    <property type="entry name" value="Acyl-CoA_dh_1"/>
    <property type="match status" value="1"/>
</dbReference>
<keyword evidence="3" id="KW-0285">Flavoprotein</keyword>
<keyword evidence="9" id="KW-1185">Reference proteome</keyword>
<dbReference type="InterPro" id="IPR009100">
    <property type="entry name" value="AcylCoA_DH/oxidase_NM_dom_sf"/>
</dbReference>
<evidence type="ECO:0000259" key="7">
    <source>
        <dbReference type="Pfam" id="PF02771"/>
    </source>
</evidence>
<dbReference type="InterPro" id="IPR009075">
    <property type="entry name" value="AcylCo_DH/oxidase_C"/>
</dbReference>
<evidence type="ECO:0000256" key="5">
    <source>
        <dbReference type="ARBA" id="ARBA00023002"/>
    </source>
</evidence>
<dbReference type="CDD" id="cd00567">
    <property type="entry name" value="ACAD"/>
    <property type="match status" value="1"/>
</dbReference>
<comment type="cofactor">
    <cofactor evidence="1">
        <name>FAD</name>
        <dbReference type="ChEBI" id="CHEBI:57692"/>
    </cofactor>
</comment>
<dbReference type="Gene3D" id="2.40.110.10">
    <property type="entry name" value="Butyryl-CoA Dehydrogenase, subunit A, domain 2"/>
    <property type="match status" value="1"/>
</dbReference>
<evidence type="ECO:0000256" key="4">
    <source>
        <dbReference type="ARBA" id="ARBA00022827"/>
    </source>
</evidence>
<dbReference type="EMBL" id="BAAAYN010000011">
    <property type="protein sequence ID" value="GAA3385110.1"/>
    <property type="molecule type" value="Genomic_DNA"/>
</dbReference>
<proteinExistence type="inferred from homology"/>
<comment type="caution">
    <text evidence="8">The sequence shown here is derived from an EMBL/GenBank/DDBJ whole genome shotgun (WGS) entry which is preliminary data.</text>
</comment>
<dbReference type="Pfam" id="PF02771">
    <property type="entry name" value="Acyl-CoA_dh_N"/>
    <property type="match status" value="1"/>
</dbReference>
<comment type="similarity">
    <text evidence="2">Belongs to the acyl-CoA dehydrogenase family.</text>
</comment>
<dbReference type="InterPro" id="IPR037069">
    <property type="entry name" value="AcylCoA_DH/ox_N_sf"/>
</dbReference>
<dbReference type="InterPro" id="IPR046373">
    <property type="entry name" value="Acyl-CoA_Oxase/DH_mid-dom_sf"/>
</dbReference>
<dbReference type="RefSeq" id="WP_345727475.1">
    <property type="nucleotide sequence ID" value="NZ_BAAAYN010000011.1"/>
</dbReference>
<evidence type="ECO:0000256" key="2">
    <source>
        <dbReference type="ARBA" id="ARBA00009347"/>
    </source>
</evidence>
<evidence type="ECO:0000256" key="1">
    <source>
        <dbReference type="ARBA" id="ARBA00001974"/>
    </source>
</evidence>
<feature type="domain" description="Acyl-CoA dehydrogenase/oxidase N-terminal" evidence="7">
    <location>
        <begin position="6"/>
        <end position="107"/>
    </location>
</feature>
<gene>
    <name evidence="8" type="ORF">GCM10020369_17320</name>
</gene>
<evidence type="ECO:0000313" key="8">
    <source>
        <dbReference type="EMBL" id="GAA3385110.1"/>
    </source>
</evidence>
<evidence type="ECO:0000259" key="6">
    <source>
        <dbReference type="Pfam" id="PF00441"/>
    </source>
</evidence>
<keyword evidence="5" id="KW-0560">Oxidoreductase</keyword>
<sequence length="350" mass="36847">MDFSLTETQTELAALTRRIVGDRVTRDSLRAAEQAGSRFDRSLWQTFGETGLLGVDDLLDQCSVLIELGRGLAPVPYLETVAVAGPALARFGSAETRLRWLAPALAGQTVLTAALAHPDVRPPAAAGRSGGGWELSGEVSAVPAGPIADALLVETVAGVFLVRPDDAGVRIERQPTTNLDDAGLLVLDGVALFDDRRLDGDDVAGWIRGRAAVARSAYQLGVLEAALELTAEHARTRVQFGRPIGAFQAVSQRLANAYVDVRALELTLWNAACALTDGDESPAAAVATAQFWTAEAGHRVAHTLVHVHGGTGIDVEHPAHRYFLAAKRTEFDGGGATAQLLDLGAVIAAE</sequence>
<dbReference type="PANTHER" id="PTHR43884:SF20">
    <property type="entry name" value="ACYL-COA DEHYDROGENASE FADE28"/>
    <property type="match status" value="1"/>
</dbReference>
<dbReference type="SUPFAM" id="SSF47203">
    <property type="entry name" value="Acyl-CoA dehydrogenase C-terminal domain-like"/>
    <property type="match status" value="1"/>
</dbReference>